<keyword evidence="9 10" id="KW-0968">Cytoplasmic vesicle</keyword>
<dbReference type="SUPFAM" id="SSF81811">
    <property type="entry name" value="Helical domain of Sec23/24"/>
    <property type="match status" value="1"/>
</dbReference>
<dbReference type="GO" id="GO:0006886">
    <property type="term" value="P:intracellular protein transport"/>
    <property type="evidence" value="ECO:0007669"/>
    <property type="project" value="InterPro"/>
</dbReference>
<keyword evidence="3 10" id="KW-0479">Metal-binding</keyword>
<feature type="domain" description="Zinc finger Sec23/Sec24-type" evidence="11">
    <location>
        <begin position="55"/>
        <end position="93"/>
    </location>
</feature>
<evidence type="ECO:0000256" key="3">
    <source>
        <dbReference type="ARBA" id="ARBA00022723"/>
    </source>
</evidence>
<dbReference type="InParanoid" id="A2DY08"/>
<dbReference type="VEuPathDB" id="TrichDB:TVAG_038520"/>
<name>A2DY08_TRIV3</name>
<accession>A2DY08</accession>
<dbReference type="PANTHER" id="PTHR11141">
    <property type="entry name" value="PROTEIN TRANSPORT PROTEIN SEC23"/>
    <property type="match status" value="1"/>
</dbReference>
<sequence length="745" mass="82597">MDPRVFEDLNGIRISTYALPTNQQDCASMAVPSGCIYTPLKKIEGRDMDILNYPPVECPNCHSILNPYAVVDYQKHTWVCPLCNSLNPLPQAYHAMTETQQAAEIIKDYTTVEYLLRDNMPERPIFVFVVDLCSVNKEHDYLKNILLQTISSLPSNALVGLITFGTNVYLKELIYSECPRDFVFNGKKTYTHQQLQSYLSYYPKPGENSNNVIIPIDQAEQMLTNLIDSLEHDPFPVQKGDRPSRSTGAALHLAVNLIKAIYPTCGGHVLLFTSGPVTRGPGAIASSKRVDLIRQHRDIELGKAQFTEPAKEFFNKLGAEASAENVVIDIIAASFEEAGIHEMCGACLSTGGFLLSCETWNDETISQSLIKFLSQPFIESSGLNGTLQVACSKGLAIRGVVGPCLSNKVVNPSVSQNVVGEGGSVQWHVAGILPNTTFAIFFETANPKSNPVPANSSGFIQLTLKFRSLYNGSEKLRVSTFPVNFLDWGSQKEQIAACIDQQAAAAIIAKNCVWRTLREPLSDTVKFLDQTIINTCRVLGSYQRGKKDSLSLPASIIDLPQFMYHFRRSSFMQTFNASPDSTASVRMAMLVEDTTNCLLMMQPMLKSFSITSLEPTYVPLEMNSLKKETSLFLDTYFRALVWYGNDVAAYGHQGLQNDSRYANIKNSIEGPLAEAQEVVKMRFPAPQLVTCEQDSSLARYLVARCNPMMIDRNMAPGQSSQDEHLGSDEPSYDAFFTKLKAIIVK</sequence>
<dbReference type="Pfam" id="PF04811">
    <property type="entry name" value="Sec23_trunk"/>
    <property type="match status" value="1"/>
</dbReference>
<dbReference type="GO" id="GO:0005789">
    <property type="term" value="C:endoplasmic reticulum membrane"/>
    <property type="evidence" value="ECO:0007669"/>
    <property type="project" value="UniProtKB-SubCell"/>
</dbReference>
<dbReference type="Pfam" id="PF08033">
    <property type="entry name" value="Sec23_BS"/>
    <property type="match status" value="1"/>
</dbReference>
<evidence type="ECO:0000256" key="8">
    <source>
        <dbReference type="ARBA" id="ARBA00023136"/>
    </source>
</evidence>
<dbReference type="GO" id="GO:0008270">
    <property type="term" value="F:zinc ion binding"/>
    <property type="evidence" value="ECO:0007669"/>
    <property type="project" value="InterPro"/>
</dbReference>
<dbReference type="PANTHER" id="PTHR11141:SF0">
    <property type="entry name" value="PROTEIN TRANSPORT PROTEIN SEC23"/>
    <property type="match status" value="1"/>
</dbReference>
<feature type="domain" description="Sec23/Sec24 beta-sandwich" evidence="14">
    <location>
        <begin position="382"/>
        <end position="485"/>
    </location>
</feature>
<dbReference type="Gene3D" id="2.30.30.380">
    <property type="entry name" value="Zn-finger domain of Sec23/24"/>
    <property type="match status" value="1"/>
</dbReference>
<keyword evidence="8 10" id="KW-0472">Membrane</keyword>
<gene>
    <name evidence="15" type="ORF">TVAG_038520</name>
</gene>
<dbReference type="FunFam" id="3.40.50.410:FF:000043">
    <property type="entry name" value="Protein transport protein SEC23"/>
    <property type="match status" value="1"/>
</dbReference>
<dbReference type="EMBL" id="DS113266">
    <property type="protein sequence ID" value="EAY14744.1"/>
    <property type="molecule type" value="Genomic_DNA"/>
</dbReference>
<dbReference type="SUPFAM" id="SSF82919">
    <property type="entry name" value="Zn-finger domain of Sec23/24"/>
    <property type="match status" value="1"/>
</dbReference>
<dbReference type="SUPFAM" id="SSF81995">
    <property type="entry name" value="beta-sandwich domain of Sec23/24"/>
    <property type="match status" value="1"/>
</dbReference>
<dbReference type="GO" id="GO:0090110">
    <property type="term" value="P:COPII-coated vesicle cargo loading"/>
    <property type="evidence" value="ECO:0000318"/>
    <property type="project" value="GO_Central"/>
</dbReference>
<dbReference type="SMR" id="A2DY08"/>
<dbReference type="InterPro" id="IPR036465">
    <property type="entry name" value="vWFA_dom_sf"/>
</dbReference>
<dbReference type="InterPro" id="IPR036174">
    <property type="entry name" value="Znf_Sec23_Sec24_sf"/>
</dbReference>
<dbReference type="InterPro" id="IPR036175">
    <property type="entry name" value="Sec23/24_helical_dom_sf"/>
</dbReference>
<dbReference type="SUPFAM" id="SSF82754">
    <property type="entry name" value="C-terminal, gelsolin-like domain of Sec23/24"/>
    <property type="match status" value="1"/>
</dbReference>
<evidence type="ECO:0000259" key="13">
    <source>
        <dbReference type="Pfam" id="PF04815"/>
    </source>
</evidence>
<feature type="domain" description="Sec23/Sec24 trunk" evidence="12">
    <location>
        <begin position="121"/>
        <end position="368"/>
    </location>
</feature>
<organism evidence="15 16">
    <name type="scientific">Trichomonas vaginalis (strain ATCC PRA-98 / G3)</name>
    <dbReference type="NCBI Taxonomy" id="412133"/>
    <lineage>
        <taxon>Eukaryota</taxon>
        <taxon>Metamonada</taxon>
        <taxon>Parabasalia</taxon>
        <taxon>Trichomonadida</taxon>
        <taxon>Trichomonadidae</taxon>
        <taxon>Trichomonas</taxon>
    </lineage>
</organism>
<keyword evidence="7 10" id="KW-0653">Protein transport</keyword>
<dbReference type="eggNOG" id="KOG1986">
    <property type="taxonomic scope" value="Eukaryota"/>
</dbReference>
<dbReference type="Gene3D" id="3.40.50.410">
    <property type="entry name" value="von Willebrand factor, type A domain"/>
    <property type="match status" value="1"/>
</dbReference>
<comment type="subcellular location">
    <subcellularLocation>
        <location evidence="10">Cytoplasmic vesicle</location>
        <location evidence="10">COPII-coated vesicle membrane</location>
        <topology evidence="10">Peripheral membrane protein</topology>
        <orientation evidence="10">Cytoplasmic side</orientation>
    </subcellularLocation>
    <subcellularLocation>
        <location evidence="10">Endoplasmic reticulum membrane</location>
        <topology evidence="10">Peripheral membrane protein</topology>
        <orientation evidence="10">Cytoplasmic side</orientation>
    </subcellularLocation>
</comment>
<dbReference type="SUPFAM" id="SSF53300">
    <property type="entry name" value="vWA-like"/>
    <property type="match status" value="1"/>
</dbReference>
<evidence type="ECO:0000313" key="15">
    <source>
        <dbReference type="EMBL" id="EAY14744.1"/>
    </source>
</evidence>
<dbReference type="Proteomes" id="UP000001542">
    <property type="component" value="Unassembled WGS sequence"/>
</dbReference>
<dbReference type="Gene3D" id="1.20.120.730">
    <property type="entry name" value="Sec23/Sec24 helical domain"/>
    <property type="match status" value="1"/>
</dbReference>
<feature type="domain" description="Sec23/Sec24 helical" evidence="13">
    <location>
        <begin position="500"/>
        <end position="598"/>
    </location>
</feature>
<evidence type="ECO:0000256" key="7">
    <source>
        <dbReference type="ARBA" id="ARBA00022927"/>
    </source>
</evidence>
<protein>
    <recommendedName>
        <fullName evidence="10">Protein transport protein SEC23</fullName>
    </recommendedName>
</protein>
<dbReference type="Gene3D" id="2.60.40.1670">
    <property type="entry name" value="beta-sandwich domain of Sec23/24"/>
    <property type="match status" value="1"/>
</dbReference>
<keyword evidence="16" id="KW-1185">Reference proteome</keyword>
<evidence type="ECO:0000259" key="11">
    <source>
        <dbReference type="Pfam" id="PF04810"/>
    </source>
</evidence>
<keyword evidence="6 10" id="KW-0931">ER-Golgi transport</keyword>
<dbReference type="RefSeq" id="XP_001326967.1">
    <property type="nucleotide sequence ID" value="XM_001326932.1"/>
</dbReference>
<dbReference type="GO" id="GO:0070971">
    <property type="term" value="C:endoplasmic reticulum exit site"/>
    <property type="evidence" value="ECO:0000318"/>
    <property type="project" value="GO_Central"/>
</dbReference>
<evidence type="ECO:0000256" key="4">
    <source>
        <dbReference type="ARBA" id="ARBA00022824"/>
    </source>
</evidence>
<evidence type="ECO:0000256" key="9">
    <source>
        <dbReference type="ARBA" id="ARBA00023329"/>
    </source>
</evidence>
<keyword evidence="10" id="KW-0963">Cytoplasm</keyword>
<dbReference type="STRING" id="5722.A2DY08"/>
<dbReference type="GO" id="GO:0005096">
    <property type="term" value="F:GTPase activator activity"/>
    <property type="evidence" value="ECO:0000318"/>
    <property type="project" value="GO_Central"/>
</dbReference>
<dbReference type="InterPro" id="IPR012990">
    <property type="entry name" value="Beta-sandwich_Sec23_24"/>
</dbReference>
<evidence type="ECO:0000259" key="12">
    <source>
        <dbReference type="Pfam" id="PF04811"/>
    </source>
</evidence>
<evidence type="ECO:0000256" key="10">
    <source>
        <dbReference type="RuleBase" id="RU365030"/>
    </source>
</evidence>
<dbReference type="Gene3D" id="3.40.20.10">
    <property type="entry name" value="Severin"/>
    <property type="match status" value="1"/>
</dbReference>
<reference evidence="15" key="2">
    <citation type="journal article" date="2007" name="Science">
        <title>Draft genome sequence of the sexually transmitted pathogen Trichomonas vaginalis.</title>
        <authorList>
            <person name="Carlton J.M."/>
            <person name="Hirt R.P."/>
            <person name="Silva J.C."/>
            <person name="Delcher A.L."/>
            <person name="Schatz M."/>
            <person name="Zhao Q."/>
            <person name="Wortman J.R."/>
            <person name="Bidwell S.L."/>
            <person name="Alsmark U.C.M."/>
            <person name="Besteiro S."/>
            <person name="Sicheritz-Ponten T."/>
            <person name="Noel C.J."/>
            <person name="Dacks J.B."/>
            <person name="Foster P.G."/>
            <person name="Simillion C."/>
            <person name="Van de Peer Y."/>
            <person name="Miranda-Saavedra D."/>
            <person name="Barton G.J."/>
            <person name="Westrop G.D."/>
            <person name="Mueller S."/>
            <person name="Dessi D."/>
            <person name="Fiori P.L."/>
            <person name="Ren Q."/>
            <person name="Paulsen I."/>
            <person name="Zhang H."/>
            <person name="Bastida-Corcuera F.D."/>
            <person name="Simoes-Barbosa A."/>
            <person name="Brown M.T."/>
            <person name="Hayes R.D."/>
            <person name="Mukherjee M."/>
            <person name="Okumura C.Y."/>
            <person name="Schneider R."/>
            <person name="Smith A.J."/>
            <person name="Vanacova S."/>
            <person name="Villalvazo M."/>
            <person name="Haas B.J."/>
            <person name="Pertea M."/>
            <person name="Feldblyum T.V."/>
            <person name="Utterback T.R."/>
            <person name="Shu C.L."/>
            <person name="Osoegawa K."/>
            <person name="de Jong P.J."/>
            <person name="Hrdy I."/>
            <person name="Horvathova L."/>
            <person name="Zubacova Z."/>
            <person name="Dolezal P."/>
            <person name="Malik S.B."/>
            <person name="Logsdon J.M. Jr."/>
            <person name="Henze K."/>
            <person name="Gupta A."/>
            <person name="Wang C.C."/>
            <person name="Dunne R.L."/>
            <person name="Upcroft J.A."/>
            <person name="Upcroft P."/>
            <person name="White O."/>
            <person name="Salzberg S.L."/>
            <person name="Tang P."/>
            <person name="Chiu C.-H."/>
            <person name="Lee Y.-S."/>
            <person name="Embley T.M."/>
            <person name="Coombs G.H."/>
            <person name="Mottram J.C."/>
            <person name="Tachezy J."/>
            <person name="Fraser-Liggett C.M."/>
            <person name="Johnson P.J."/>
        </authorList>
    </citation>
    <scope>NUCLEOTIDE SEQUENCE [LARGE SCALE GENOMIC DNA]</scope>
    <source>
        <strain evidence="15">G3</strain>
    </source>
</reference>
<comment type="function">
    <text evidence="10">Component of the coat protein complex II (COPII) which promotes the formation of transport vesicles from the endoplasmic reticulum (ER). The coat has two main functions, the physical deformation of the endoplasmic reticulum membrane into vesicles and the selection of cargo molecules.</text>
</comment>
<keyword evidence="4 10" id="KW-0256">Endoplasmic reticulum</keyword>
<dbReference type="InterPro" id="IPR029006">
    <property type="entry name" value="ADF-H/Gelsolin-like_dom_sf"/>
</dbReference>
<dbReference type="InterPro" id="IPR006896">
    <property type="entry name" value="Sec23/24_trunk_dom"/>
</dbReference>
<dbReference type="InterPro" id="IPR006895">
    <property type="entry name" value="Znf_Sec23_Sec24"/>
</dbReference>
<dbReference type="KEGG" id="tva:4772755"/>
<proteinExistence type="inferred from homology"/>
<dbReference type="VEuPathDB" id="TrichDB:TVAGG3_0960720"/>
<dbReference type="Pfam" id="PF04815">
    <property type="entry name" value="Sec23_helical"/>
    <property type="match status" value="1"/>
</dbReference>
<reference evidence="15" key="1">
    <citation type="submission" date="2006-10" db="EMBL/GenBank/DDBJ databases">
        <authorList>
            <person name="Amadeo P."/>
            <person name="Zhao Q."/>
            <person name="Wortman J."/>
            <person name="Fraser-Liggett C."/>
            <person name="Carlton J."/>
        </authorList>
    </citation>
    <scope>NUCLEOTIDE SEQUENCE</scope>
    <source>
        <strain evidence="15">G3</strain>
    </source>
</reference>
<evidence type="ECO:0000259" key="14">
    <source>
        <dbReference type="Pfam" id="PF08033"/>
    </source>
</evidence>
<dbReference type="InterPro" id="IPR037364">
    <property type="entry name" value="Sec23"/>
</dbReference>
<dbReference type="GO" id="GO:0030127">
    <property type="term" value="C:COPII vesicle coat"/>
    <property type="evidence" value="ECO:0000318"/>
    <property type="project" value="GO_Central"/>
</dbReference>
<dbReference type="InterPro" id="IPR036180">
    <property type="entry name" value="Gelsolin-like_dom_sf"/>
</dbReference>
<evidence type="ECO:0000256" key="6">
    <source>
        <dbReference type="ARBA" id="ARBA00022892"/>
    </source>
</evidence>
<dbReference type="Pfam" id="PF04810">
    <property type="entry name" value="zf-Sec23_Sec24"/>
    <property type="match status" value="1"/>
</dbReference>
<dbReference type="OMA" id="MPWNIIP"/>
<evidence type="ECO:0000313" key="16">
    <source>
        <dbReference type="Proteomes" id="UP000001542"/>
    </source>
</evidence>
<dbReference type="InterPro" id="IPR006900">
    <property type="entry name" value="Sec23/24_helical_dom"/>
</dbReference>
<comment type="similarity">
    <text evidence="1 10">Belongs to the SEC23/SEC24 family. SEC23 subfamily.</text>
</comment>
<evidence type="ECO:0000256" key="1">
    <source>
        <dbReference type="ARBA" id="ARBA00009210"/>
    </source>
</evidence>
<evidence type="ECO:0000256" key="2">
    <source>
        <dbReference type="ARBA" id="ARBA00022448"/>
    </source>
</evidence>
<keyword evidence="2 10" id="KW-0813">Transport</keyword>
<keyword evidence="5 10" id="KW-0862">Zinc</keyword>
<dbReference type="OrthoDB" id="10256289at2759"/>
<evidence type="ECO:0000256" key="5">
    <source>
        <dbReference type="ARBA" id="ARBA00022833"/>
    </source>
</evidence>
<dbReference type="FunCoup" id="A2DY08">
    <property type="interactions" value="512"/>
</dbReference>
<dbReference type="AlphaFoldDB" id="A2DY08"/>